<evidence type="ECO:0000313" key="1">
    <source>
        <dbReference type="EMBL" id="KZP30329.1"/>
    </source>
</evidence>
<organism evidence="1 2">
    <name type="scientific">Athelia psychrophila</name>
    <dbReference type="NCBI Taxonomy" id="1759441"/>
    <lineage>
        <taxon>Eukaryota</taxon>
        <taxon>Fungi</taxon>
        <taxon>Dikarya</taxon>
        <taxon>Basidiomycota</taxon>
        <taxon>Agaricomycotina</taxon>
        <taxon>Agaricomycetes</taxon>
        <taxon>Agaricomycetidae</taxon>
        <taxon>Atheliales</taxon>
        <taxon>Atheliaceae</taxon>
        <taxon>Athelia</taxon>
    </lineage>
</organism>
<dbReference type="EMBL" id="KV417494">
    <property type="protein sequence ID" value="KZP30329.1"/>
    <property type="molecule type" value="Genomic_DNA"/>
</dbReference>
<dbReference type="AlphaFoldDB" id="A0A166T8A7"/>
<accession>A0A166T8A7</accession>
<proteinExistence type="predicted"/>
<keyword evidence="2" id="KW-1185">Reference proteome</keyword>
<name>A0A166T8A7_9AGAM</name>
<gene>
    <name evidence="1" type="ORF">FIBSPDRAFT_127404</name>
</gene>
<sequence>MKITDGSGLSASMCCKSIGWQRLVHQYASMLMTHMLLSLLWRLSCSARYGGSIMICRILTLSR</sequence>
<dbReference type="Proteomes" id="UP000076532">
    <property type="component" value="Unassembled WGS sequence"/>
</dbReference>
<protein>
    <submittedName>
        <fullName evidence="1">Uncharacterized protein</fullName>
    </submittedName>
</protein>
<evidence type="ECO:0000313" key="2">
    <source>
        <dbReference type="Proteomes" id="UP000076532"/>
    </source>
</evidence>
<reference evidence="1 2" key="1">
    <citation type="journal article" date="2016" name="Mol. Biol. Evol.">
        <title>Comparative Genomics of Early-Diverging Mushroom-Forming Fungi Provides Insights into the Origins of Lignocellulose Decay Capabilities.</title>
        <authorList>
            <person name="Nagy L.G."/>
            <person name="Riley R."/>
            <person name="Tritt A."/>
            <person name="Adam C."/>
            <person name="Daum C."/>
            <person name="Floudas D."/>
            <person name="Sun H."/>
            <person name="Yadav J.S."/>
            <person name="Pangilinan J."/>
            <person name="Larsson K.H."/>
            <person name="Matsuura K."/>
            <person name="Barry K."/>
            <person name="Labutti K."/>
            <person name="Kuo R."/>
            <person name="Ohm R.A."/>
            <person name="Bhattacharya S.S."/>
            <person name="Shirouzu T."/>
            <person name="Yoshinaga Y."/>
            <person name="Martin F.M."/>
            <person name="Grigoriev I.V."/>
            <person name="Hibbett D.S."/>
        </authorList>
    </citation>
    <scope>NUCLEOTIDE SEQUENCE [LARGE SCALE GENOMIC DNA]</scope>
    <source>
        <strain evidence="1 2">CBS 109695</strain>
    </source>
</reference>